<keyword evidence="2" id="KW-0326">Glycosidase</keyword>
<sequence length="217" mass="25311">MEKLLAGSKISYIKWDMNRSMAEPFSKALPADKQGELFHRYILNVYVCFERLTSKFPHVIFESCSSGGSPCPNHQLHRTTPFSKRVNVAYFGTFGYELDLNKLTQEERQMVREEIKFMKEYREVIQFESNFLSWMVVSKDKKTAILGWYKVLNEVNAPYCRVYLQGLDPEKVYKCNDKQYYGSELMNDGFSVTDSSAGFFDGRQSCDFDSLIFIFKV</sequence>
<dbReference type="Gene3D" id="2.60.40.1180">
    <property type="entry name" value="Golgi alpha-mannosidase II"/>
    <property type="match status" value="1"/>
</dbReference>
<reference evidence="4 5" key="1">
    <citation type="submission" date="2024-04" db="EMBL/GenBank/DDBJ databases">
        <title>Tritrichomonas musculus Genome.</title>
        <authorList>
            <person name="Alves-Ferreira E."/>
            <person name="Grigg M."/>
            <person name="Lorenzi H."/>
            <person name="Galac M."/>
        </authorList>
    </citation>
    <scope>NUCLEOTIDE SEQUENCE [LARGE SCALE GENOMIC DNA]</scope>
    <source>
        <strain evidence="4 5">EAF2021</strain>
    </source>
</reference>
<accession>A0ABR2GVM0</accession>
<feature type="domain" description="Glycosyl hydrolase family 36 C-terminal" evidence="3">
    <location>
        <begin position="133"/>
        <end position="215"/>
    </location>
</feature>
<dbReference type="InterPro" id="IPR017853">
    <property type="entry name" value="GH"/>
</dbReference>
<dbReference type="EMBL" id="JAPFFF010000057">
    <property type="protein sequence ID" value="KAK8837926.1"/>
    <property type="molecule type" value="Genomic_DNA"/>
</dbReference>
<dbReference type="InterPro" id="IPR013785">
    <property type="entry name" value="Aldolase_TIM"/>
</dbReference>
<evidence type="ECO:0000313" key="4">
    <source>
        <dbReference type="EMBL" id="KAK8837926.1"/>
    </source>
</evidence>
<protein>
    <recommendedName>
        <fullName evidence="3">Glycosyl hydrolase family 36 C-terminal domain-containing protein</fullName>
    </recommendedName>
</protein>
<comment type="caution">
    <text evidence="4">The sequence shown here is derived from an EMBL/GenBank/DDBJ whole genome shotgun (WGS) entry which is preliminary data.</text>
</comment>
<dbReference type="Pfam" id="PF02065">
    <property type="entry name" value="Melibiase"/>
    <property type="match status" value="2"/>
</dbReference>
<dbReference type="InterPro" id="IPR031705">
    <property type="entry name" value="Glyco_hydro_36_C"/>
</dbReference>
<evidence type="ECO:0000256" key="1">
    <source>
        <dbReference type="ARBA" id="ARBA00022801"/>
    </source>
</evidence>
<dbReference type="InterPro" id="IPR013780">
    <property type="entry name" value="Glyco_hydro_b"/>
</dbReference>
<proteinExistence type="predicted"/>
<name>A0ABR2GVM0_9EUKA</name>
<keyword evidence="1" id="KW-0378">Hydrolase</keyword>
<evidence type="ECO:0000256" key="2">
    <source>
        <dbReference type="ARBA" id="ARBA00023295"/>
    </source>
</evidence>
<dbReference type="Gene3D" id="3.20.20.70">
    <property type="entry name" value="Aldolase class I"/>
    <property type="match status" value="1"/>
</dbReference>
<dbReference type="Proteomes" id="UP001470230">
    <property type="component" value="Unassembled WGS sequence"/>
</dbReference>
<evidence type="ECO:0000313" key="5">
    <source>
        <dbReference type="Proteomes" id="UP001470230"/>
    </source>
</evidence>
<evidence type="ECO:0000259" key="3">
    <source>
        <dbReference type="Pfam" id="PF16874"/>
    </source>
</evidence>
<keyword evidence="5" id="KW-1185">Reference proteome</keyword>
<dbReference type="Pfam" id="PF16874">
    <property type="entry name" value="Glyco_hydro_36C"/>
    <property type="match status" value="1"/>
</dbReference>
<dbReference type="InterPro" id="IPR002252">
    <property type="entry name" value="Glyco_hydro_36"/>
</dbReference>
<dbReference type="PRINTS" id="PR00743">
    <property type="entry name" value="GLHYDRLASE36"/>
</dbReference>
<organism evidence="4 5">
    <name type="scientific">Tritrichomonas musculus</name>
    <dbReference type="NCBI Taxonomy" id="1915356"/>
    <lineage>
        <taxon>Eukaryota</taxon>
        <taxon>Metamonada</taxon>
        <taxon>Parabasalia</taxon>
        <taxon>Tritrichomonadida</taxon>
        <taxon>Tritrichomonadidae</taxon>
        <taxon>Tritrichomonas</taxon>
    </lineage>
</organism>
<dbReference type="SUPFAM" id="SSF51445">
    <property type="entry name" value="(Trans)glycosidases"/>
    <property type="match status" value="1"/>
</dbReference>
<gene>
    <name evidence="4" type="ORF">M9Y10_035868</name>
</gene>